<proteinExistence type="predicted"/>
<gene>
    <name evidence="1" type="ORF">POLS_LOCUS2829</name>
</gene>
<keyword evidence="2" id="KW-1185">Reference proteome</keyword>
<evidence type="ECO:0000313" key="2">
    <source>
        <dbReference type="Proteomes" id="UP001153618"/>
    </source>
</evidence>
<name>A0A9W4HJM9_PENOL</name>
<dbReference type="AlphaFoldDB" id="A0A9W4HJM9"/>
<dbReference type="EMBL" id="CAJVOS010000016">
    <property type="protein sequence ID" value="CAG8035481.1"/>
    <property type="molecule type" value="Genomic_DNA"/>
</dbReference>
<comment type="caution">
    <text evidence="1">The sequence shown here is derived from an EMBL/GenBank/DDBJ whole genome shotgun (WGS) entry which is preliminary data.</text>
</comment>
<sequence length="71" mass="8332">MSLLGKKFPGAVGMYFSEFSDPEIAPWAWNIRTNKLTYPFTYSQAFDSLLRRRPHCPLRRQLSPERSVQHC</sequence>
<dbReference type="Proteomes" id="UP001153618">
    <property type="component" value="Unassembled WGS sequence"/>
</dbReference>
<accession>A0A9W4HJM9</accession>
<protein>
    <submittedName>
        <fullName evidence="1">Uncharacterized protein</fullName>
    </submittedName>
</protein>
<organism evidence="1 2">
    <name type="scientific">Penicillium olsonii</name>
    <dbReference type="NCBI Taxonomy" id="99116"/>
    <lineage>
        <taxon>Eukaryota</taxon>
        <taxon>Fungi</taxon>
        <taxon>Dikarya</taxon>
        <taxon>Ascomycota</taxon>
        <taxon>Pezizomycotina</taxon>
        <taxon>Eurotiomycetes</taxon>
        <taxon>Eurotiomycetidae</taxon>
        <taxon>Eurotiales</taxon>
        <taxon>Aspergillaceae</taxon>
        <taxon>Penicillium</taxon>
    </lineage>
</organism>
<reference evidence="1" key="1">
    <citation type="submission" date="2021-07" db="EMBL/GenBank/DDBJ databases">
        <authorList>
            <person name="Branca A.L. A."/>
        </authorList>
    </citation>
    <scope>NUCLEOTIDE SEQUENCE</scope>
</reference>
<evidence type="ECO:0000313" key="1">
    <source>
        <dbReference type="EMBL" id="CAG8035481.1"/>
    </source>
</evidence>